<dbReference type="GO" id="GO:0046872">
    <property type="term" value="F:metal ion binding"/>
    <property type="evidence" value="ECO:0007669"/>
    <property type="project" value="UniProtKB-KW"/>
</dbReference>
<reference evidence="5 6" key="1">
    <citation type="journal article" date="2016" name="Nat. Commun.">
        <title>Thousands of microbial genomes shed light on interconnected biogeochemical processes in an aquifer system.</title>
        <authorList>
            <person name="Anantharaman K."/>
            <person name="Brown C.T."/>
            <person name="Hug L.A."/>
            <person name="Sharon I."/>
            <person name="Castelle C.J."/>
            <person name="Probst A.J."/>
            <person name="Thomas B.C."/>
            <person name="Singh A."/>
            <person name="Wilkins M.J."/>
            <person name="Karaoz U."/>
            <person name="Brodie E.L."/>
            <person name="Williams K.H."/>
            <person name="Hubbard S.S."/>
            <person name="Banfield J.F."/>
        </authorList>
    </citation>
    <scope>NUCLEOTIDE SEQUENCE [LARGE SCALE GENOMIC DNA]</scope>
</reference>
<dbReference type="AlphaFoldDB" id="A0A1G1Z2I8"/>
<evidence type="ECO:0000256" key="2">
    <source>
        <dbReference type="ARBA" id="ARBA00023008"/>
    </source>
</evidence>
<evidence type="ECO:0000256" key="1">
    <source>
        <dbReference type="ARBA" id="ARBA00022723"/>
    </source>
</evidence>
<feature type="transmembrane region" description="Helical" evidence="3">
    <location>
        <begin position="6"/>
        <end position="24"/>
    </location>
</feature>
<evidence type="ECO:0000259" key="4">
    <source>
        <dbReference type="Pfam" id="PF13473"/>
    </source>
</evidence>
<comment type="caution">
    <text evidence="5">The sequence shown here is derived from an EMBL/GenBank/DDBJ whole genome shotgun (WGS) entry which is preliminary data.</text>
</comment>
<dbReference type="Gene3D" id="2.60.40.420">
    <property type="entry name" value="Cupredoxins - blue copper proteins"/>
    <property type="match status" value="1"/>
</dbReference>
<dbReference type="InterPro" id="IPR028096">
    <property type="entry name" value="EfeO_Cupredoxin"/>
</dbReference>
<dbReference type="PROSITE" id="PS00079">
    <property type="entry name" value="MULTICOPPER_OXIDASE1"/>
    <property type="match status" value="1"/>
</dbReference>
<keyword evidence="1" id="KW-0479">Metal-binding</keyword>
<keyword evidence="3" id="KW-0472">Membrane</keyword>
<dbReference type="InterPro" id="IPR033138">
    <property type="entry name" value="Cu_oxidase_CS"/>
</dbReference>
<proteinExistence type="predicted"/>
<dbReference type="STRING" id="1797689.A3F24_02480"/>
<dbReference type="PANTHER" id="PTHR38439">
    <property type="entry name" value="AURACYANIN-B"/>
    <property type="match status" value="1"/>
</dbReference>
<evidence type="ECO:0000313" key="6">
    <source>
        <dbReference type="Proteomes" id="UP000178515"/>
    </source>
</evidence>
<accession>A0A1G1Z2I8</accession>
<name>A0A1G1Z2I8_9BACT</name>
<protein>
    <recommendedName>
        <fullName evidence="4">EfeO-type cupredoxin-like domain-containing protein</fullName>
    </recommendedName>
</protein>
<gene>
    <name evidence="5" type="ORF">A3F24_02480</name>
</gene>
<feature type="domain" description="EfeO-type cupredoxin-like" evidence="4">
    <location>
        <begin position="58"/>
        <end position="145"/>
    </location>
</feature>
<dbReference type="SUPFAM" id="SSF49503">
    <property type="entry name" value="Cupredoxins"/>
    <property type="match status" value="1"/>
</dbReference>
<organism evidence="5 6">
    <name type="scientific">Candidatus Colwellbacteria bacterium RIFCSPHIGHO2_12_FULL_44_17</name>
    <dbReference type="NCBI Taxonomy" id="1797689"/>
    <lineage>
        <taxon>Bacteria</taxon>
        <taxon>Candidatus Colwelliibacteriota</taxon>
    </lineage>
</organism>
<dbReference type="InterPro" id="IPR050845">
    <property type="entry name" value="Cu-binding_ET"/>
</dbReference>
<dbReference type="PANTHER" id="PTHR38439:SF3">
    <property type="entry name" value="COPPER-RESISTANT CUPROPROTEIN COPI"/>
    <property type="match status" value="1"/>
</dbReference>
<dbReference type="EMBL" id="MHIX01000032">
    <property type="protein sequence ID" value="OGY58855.1"/>
    <property type="molecule type" value="Genomic_DNA"/>
</dbReference>
<dbReference type="InterPro" id="IPR008972">
    <property type="entry name" value="Cupredoxin"/>
</dbReference>
<keyword evidence="3" id="KW-0812">Transmembrane</keyword>
<dbReference type="Proteomes" id="UP000178515">
    <property type="component" value="Unassembled WGS sequence"/>
</dbReference>
<dbReference type="Pfam" id="PF13473">
    <property type="entry name" value="Cupredoxin_1"/>
    <property type="match status" value="1"/>
</dbReference>
<evidence type="ECO:0000313" key="5">
    <source>
        <dbReference type="EMBL" id="OGY58855.1"/>
    </source>
</evidence>
<keyword evidence="2" id="KW-0186">Copper</keyword>
<sequence length="161" mass="17514">MNKNLIVGLLVVFIVIIGAVWYSGGLSPRQAEAPLEEDLSNEPVIEGPGDRVQVVTAFTVSGDNFRFSVPEMSVNVGDTVRVTFKNADKMSTMKHDWKVDEFAAATKILSVGEEETIEFVASKAGTFEYYCSVGSHRANGMKGSLTITEVTETEQSQGFNP</sequence>
<keyword evidence="3" id="KW-1133">Transmembrane helix</keyword>
<evidence type="ECO:0000256" key="3">
    <source>
        <dbReference type="SAM" id="Phobius"/>
    </source>
</evidence>